<proteinExistence type="predicted"/>
<reference evidence="2 3" key="1">
    <citation type="journal article" date="2015" name="Plant Cell">
        <title>Oil accumulation by the oleaginous diatom Fistulifera solaris as revealed by the genome and transcriptome.</title>
        <authorList>
            <person name="Tanaka T."/>
            <person name="Maeda Y."/>
            <person name="Veluchamy A."/>
            <person name="Tanaka M."/>
            <person name="Abida H."/>
            <person name="Marechal E."/>
            <person name="Bowler C."/>
            <person name="Muto M."/>
            <person name="Sunaga Y."/>
            <person name="Tanaka M."/>
            <person name="Yoshino T."/>
            <person name="Taniguchi T."/>
            <person name="Fukuda Y."/>
            <person name="Nemoto M."/>
            <person name="Matsumoto M."/>
            <person name="Wong P.S."/>
            <person name="Aburatani S."/>
            <person name="Fujibuchi W."/>
        </authorList>
    </citation>
    <scope>NUCLEOTIDE SEQUENCE [LARGE SCALE GENOMIC DNA]</scope>
    <source>
        <strain evidence="2 3">JPCC DA0580</strain>
    </source>
</reference>
<evidence type="ECO:0000313" key="3">
    <source>
        <dbReference type="Proteomes" id="UP000198406"/>
    </source>
</evidence>
<evidence type="ECO:0000313" key="2">
    <source>
        <dbReference type="EMBL" id="GAX13821.1"/>
    </source>
</evidence>
<comment type="caution">
    <text evidence="2">The sequence shown here is derived from an EMBL/GenBank/DDBJ whole genome shotgun (WGS) entry which is preliminary data.</text>
</comment>
<dbReference type="Pfam" id="PF12697">
    <property type="entry name" value="Abhydrolase_6"/>
    <property type="match status" value="1"/>
</dbReference>
<gene>
    <name evidence="2" type="ORF">FisN_30Lh116</name>
</gene>
<dbReference type="PANTHER" id="PTHR22753">
    <property type="entry name" value="TRANSMEMBRANE PROTEIN 68"/>
    <property type="match status" value="1"/>
</dbReference>
<dbReference type="OrthoDB" id="44277at2759"/>
<dbReference type="InterPro" id="IPR000073">
    <property type="entry name" value="AB_hydrolase_1"/>
</dbReference>
<dbReference type="Gene3D" id="3.40.50.1820">
    <property type="entry name" value="alpha/beta hydrolase"/>
    <property type="match status" value="1"/>
</dbReference>
<dbReference type="SUPFAM" id="SSF53474">
    <property type="entry name" value="alpha/beta-Hydrolases"/>
    <property type="match status" value="1"/>
</dbReference>
<dbReference type="Proteomes" id="UP000198406">
    <property type="component" value="Unassembled WGS sequence"/>
</dbReference>
<dbReference type="GO" id="GO:0016020">
    <property type="term" value="C:membrane"/>
    <property type="evidence" value="ECO:0007669"/>
    <property type="project" value="TreeGrafter"/>
</dbReference>
<dbReference type="AlphaFoldDB" id="A0A1Z5JJ80"/>
<dbReference type="InParanoid" id="A0A1Z5JJ80"/>
<organism evidence="2 3">
    <name type="scientific">Fistulifera solaris</name>
    <name type="common">Oleaginous diatom</name>
    <dbReference type="NCBI Taxonomy" id="1519565"/>
    <lineage>
        <taxon>Eukaryota</taxon>
        <taxon>Sar</taxon>
        <taxon>Stramenopiles</taxon>
        <taxon>Ochrophyta</taxon>
        <taxon>Bacillariophyta</taxon>
        <taxon>Bacillariophyceae</taxon>
        <taxon>Bacillariophycidae</taxon>
        <taxon>Naviculales</taxon>
        <taxon>Naviculaceae</taxon>
        <taxon>Fistulifera</taxon>
    </lineage>
</organism>
<keyword evidence="3" id="KW-1185">Reference proteome</keyword>
<dbReference type="EMBL" id="BDSP01000073">
    <property type="protein sequence ID" value="GAX13821.1"/>
    <property type="molecule type" value="Genomic_DNA"/>
</dbReference>
<name>A0A1Z5JJ80_FISSO</name>
<dbReference type="PANTHER" id="PTHR22753:SF14">
    <property type="entry name" value="MONOACYLGLYCEROL_DIACYLGLYCEROL O-ACYLTRANSFERASE"/>
    <property type="match status" value="1"/>
</dbReference>
<sequence length="377" mass="42600">MMIIRNALVDSFSSPIENIGVRFISPLLEYGYPVTVEEYENNSLSEKPLLLYLPGFDGTFLCPFLQFPELGTIFDVRCMTISTSDRSSFAQLTECVVRYIQQETMTTQRPVYLMGESFGGLLACNVALQIADGNQLLDLLKGLVLINPATSYDRSRLAREGPPVAQLPWWNYPAGLLQLLPLFTDEHSFQQLLLILTAQALPSVIDNPMREAYMGRVAFSLPFVIPTVTPSTLDWRLHAWLKTGCHYIATRLKTLSNVHPNLRTLIVIGERDETLPSSEEAIRLKEILPNSRVRMVPDAGHASTCGSRADLSAYMRSHFQELNHGGGRTEMKEDAAQGEGAWYGMQQRYDSARIGLNPLLYWSSPLYYRKYRPLRVR</sequence>
<protein>
    <recommendedName>
        <fullName evidence="1">AB hydrolase-1 domain-containing protein</fullName>
    </recommendedName>
</protein>
<evidence type="ECO:0000259" key="1">
    <source>
        <dbReference type="Pfam" id="PF12697"/>
    </source>
</evidence>
<dbReference type="InterPro" id="IPR029058">
    <property type="entry name" value="AB_hydrolase_fold"/>
</dbReference>
<accession>A0A1Z5JJ80</accession>
<feature type="domain" description="AB hydrolase-1" evidence="1">
    <location>
        <begin position="72"/>
        <end position="302"/>
    </location>
</feature>